<dbReference type="SUPFAM" id="SSF81324">
    <property type="entry name" value="Voltage-gated potassium channels"/>
    <property type="match status" value="1"/>
</dbReference>
<accession>A0ABX6YR52</accession>
<keyword evidence="1" id="KW-1133">Transmembrane helix</keyword>
<protein>
    <recommendedName>
        <fullName evidence="4">Potassium channel domain-containing protein</fullName>
    </recommendedName>
</protein>
<keyword evidence="1" id="KW-0472">Membrane</keyword>
<feature type="transmembrane region" description="Helical" evidence="1">
    <location>
        <begin position="24"/>
        <end position="42"/>
    </location>
</feature>
<organism evidence="2 3">
    <name type="scientific">Thioclava electrotropha</name>
    <dbReference type="NCBI Taxonomy" id="1549850"/>
    <lineage>
        <taxon>Bacteria</taxon>
        <taxon>Pseudomonadati</taxon>
        <taxon>Pseudomonadota</taxon>
        <taxon>Alphaproteobacteria</taxon>
        <taxon>Rhodobacterales</taxon>
        <taxon>Paracoccaceae</taxon>
        <taxon>Thioclava</taxon>
    </lineage>
</organism>
<evidence type="ECO:0008006" key="4">
    <source>
        <dbReference type="Google" id="ProtNLM"/>
    </source>
</evidence>
<dbReference type="RefSeq" id="WP_083079615.1">
    <property type="nucleotide sequence ID" value="NZ_CP053562.1"/>
</dbReference>
<evidence type="ECO:0000313" key="3">
    <source>
        <dbReference type="Proteomes" id="UP000192422"/>
    </source>
</evidence>
<name>A0ABX6YR52_9RHOB</name>
<keyword evidence="1" id="KW-0812">Transmembrane</keyword>
<feature type="transmembrane region" description="Helical" evidence="1">
    <location>
        <begin position="126"/>
        <end position="149"/>
    </location>
</feature>
<proteinExistence type="predicted"/>
<gene>
    <name evidence="2" type="ORF">AKL02_004945</name>
</gene>
<reference evidence="2 3" key="1">
    <citation type="submission" date="2020-05" db="EMBL/GenBank/DDBJ databases">
        <title>Thioclava electrotropha strain Elox9 finished genome.</title>
        <authorList>
            <person name="Rowe A.R."/>
            <person name="Wilbanks E.G."/>
        </authorList>
    </citation>
    <scope>NUCLEOTIDE SEQUENCE [LARGE SCALE GENOMIC DNA]</scope>
    <source>
        <strain evidence="2 3">Elox9</strain>
    </source>
</reference>
<dbReference type="Proteomes" id="UP000192422">
    <property type="component" value="Chromosome"/>
</dbReference>
<feature type="transmembrane region" description="Helical" evidence="1">
    <location>
        <begin position="63"/>
        <end position="85"/>
    </location>
</feature>
<keyword evidence="3" id="KW-1185">Reference proteome</keyword>
<evidence type="ECO:0000313" key="2">
    <source>
        <dbReference type="EMBL" id="QPZ90296.1"/>
    </source>
</evidence>
<evidence type="ECO:0000256" key="1">
    <source>
        <dbReference type="SAM" id="Phobius"/>
    </source>
</evidence>
<sequence length="269" mass="29199">MTTFLILLGAAIVAISLWDILLCALGAGQSGAISLAIARFGFKRIRSFGHTRLAHRICGPVTMAWLGGVWIIMVAFGWSLIFFAATRSLETTKGLPAASFGDSLSYAGHLLSTLGGGYATPAGTGWSLISVITGVTGMLVLTLAVSFVFSTTQAAAQGRAVMALAEVFPPGSDEFTGQFLPQLSSYVAQVKSIPFALFYSTARPERRLPRGIYRLWHDDRLTEDQRRALRIILHEFPGLEGVPPEQFDDTLLHWAKRHDLCPQDMTGRA</sequence>
<dbReference type="EMBL" id="CP053562">
    <property type="protein sequence ID" value="QPZ90296.1"/>
    <property type="molecule type" value="Genomic_DNA"/>
</dbReference>